<protein>
    <submittedName>
        <fullName evidence="1">Uncharacterized protein</fullName>
    </submittedName>
</protein>
<organism evidence="1 2">
    <name type="scientific">Penicillium daleae</name>
    <dbReference type="NCBI Taxonomy" id="63821"/>
    <lineage>
        <taxon>Eukaryota</taxon>
        <taxon>Fungi</taxon>
        <taxon>Dikarya</taxon>
        <taxon>Ascomycota</taxon>
        <taxon>Pezizomycotina</taxon>
        <taxon>Eurotiomycetes</taxon>
        <taxon>Eurotiomycetidae</taxon>
        <taxon>Eurotiales</taxon>
        <taxon>Aspergillaceae</taxon>
        <taxon>Penicillium</taxon>
    </lineage>
</organism>
<reference evidence="1" key="1">
    <citation type="submission" date="2022-12" db="EMBL/GenBank/DDBJ databases">
        <authorList>
            <person name="Petersen C."/>
        </authorList>
    </citation>
    <scope>NUCLEOTIDE SEQUENCE</scope>
    <source>
        <strain evidence="1">IBT 16125</strain>
    </source>
</reference>
<sequence length="66" mass="7262">MESAAFTGSNSGIQNGINYGTITMNVPPPKGYGDLDESAWNALELMIKCERLRQELQGTDDTERIL</sequence>
<proteinExistence type="predicted"/>
<accession>A0AAD6G4A6</accession>
<comment type="caution">
    <text evidence="1">The sequence shown here is derived from an EMBL/GenBank/DDBJ whole genome shotgun (WGS) entry which is preliminary data.</text>
</comment>
<dbReference type="EMBL" id="JAPVEA010000005">
    <property type="protein sequence ID" value="KAJ5454407.1"/>
    <property type="molecule type" value="Genomic_DNA"/>
</dbReference>
<evidence type="ECO:0000313" key="2">
    <source>
        <dbReference type="Proteomes" id="UP001213681"/>
    </source>
</evidence>
<evidence type="ECO:0000313" key="1">
    <source>
        <dbReference type="EMBL" id="KAJ5454407.1"/>
    </source>
</evidence>
<dbReference type="GeneID" id="81598988"/>
<dbReference type="Proteomes" id="UP001213681">
    <property type="component" value="Unassembled WGS sequence"/>
</dbReference>
<dbReference type="RefSeq" id="XP_056767363.1">
    <property type="nucleotide sequence ID" value="XM_056908745.1"/>
</dbReference>
<name>A0AAD6G4A6_9EURO</name>
<gene>
    <name evidence="1" type="ORF">N7458_005363</name>
</gene>
<keyword evidence="2" id="KW-1185">Reference proteome</keyword>
<dbReference type="AlphaFoldDB" id="A0AAD6G4A6"/>
<reference evidence="1" key="2">
    <citation type="journal article" date="2023" name="IMA Fungus">
        <title>Comparative genomic study of the Penicillium genus elucidates a diverse pangenome and 15 lateral gene transfer events.</title>
        <authorList>
            <person name="Petersen C."/>
            <person name="Sorensen T."/>
            <person name="Nielsen M.R."/>
            <person name="Sondergaard T.E."/>
            <person name="Sorensen J.L."/>
            <person name="Fitzpatrick D.A."/>
            <person name="Frisvad J.C."/>
            <person name="Nielsen K.L."/>
        </authorList>
    </citation>
    <scope>NUCLEOTIDE SEQUENCE</scope>
    <source>
        <strain evidence="1">IBT 16125</strain>
    </source>
</reference>